<comment type="similarity">
    <text evidence="1">Belongs to the aldehyde dehydrogenase family.</text>
</comment>
<sequence length="499" mass="53325">MADRFGASLDVPAFFKVNLMYPDLQLYINGRFHGVDGRRYQEVRNPANGEVLGCLPWAEAADIEEAIQAAHAAFAQWRQVSPLERSDILRRAATLARERAQAMAPAITLDNGKPLADAVAEIINAAEHLDWHAEEGRRLYGRVVSPRHPEVRQLVVREPVGVCAAISPWNFPFGQAMKKVAAAMAAGCTVVLKGPSESPAAIVLMAKLFHDAGVPPGVFNIVSGVSSEISRHLIESPLVRNISFTGSVPVGSKLAAQAALHMKRMSMELGGHAPVLVFDDAEVEPAARLLARLKTRNAGQVCVSPSRFYVQKGIYDRFVAAFADALQQIKVGPGHEAGVQMGPLIHARRFDAVHGLMEDALAQGSQLVTGGARIGERGHFYAPTLVANVPQSARVMQEEPFGPIAAVTPFAQTEQAIAMANALPLGLASYVFTQSLVTAHRVANGLQAGMVNINHSGMAHPELPFGGIGESGFGSEGGVEGFESFLVTKMISQITHVPA</sequence>
<organism evidence="4 5">
    <name type="scientific">Herbaspirillum rubrisubalbicans Os34</name>
    <dbReference type="NCBI Taxonomy" id="1235827"/>
    <lineage>
        <taxon>Bacteria</taxon>
        <taxon>Pseudomonadati</taxon>
        <taxon>Pseudomonadota</taxon>
        <taxon>Betaproteobacteria</taxon>
        <taxon>Burkholderiales</taxon>
        <taxon>Oxalobacteraceae</taxon>
        <taxon>Herbaspirillum</taxon>
    </lineage>
</organism>
<dbReference type="Proteomes" id="UP000501648">
    <property type="component" value="Chromosome"/>
</dbReference>
<dbReference type="InterPro" id="IPR016162">
    <property type="entry name" value="Ald_DH_N"/>
</dbReference>
<keyword evidence="2" id="KW-0560">Oxidoreductase</keyword>
<name>A0A6M3ZWK0_9BURK</name>
<dbReference type="CDD" id="cd07103">
    <property type="entry name" value="ALDH_F5_SSADH_GabD"/>
    <property type="match status" value="1"/>
</dbReference>
<feature type="domain" description="Aldehyde dehydrogenase" evidence="3">
    <location>
        <begin position="40"/>
        <end position="491"/>
    </location>
</feature>
<evidence type="ECO:0000259" key="3">
    <source>
        <dbReference type="Pfam" id="PF00171"/>
    </source>
</evidence>
<dbReference type="SUPFAM" id="SSF53720">
    <property type="entry name" value="ALDH-like"/>
    <property type="match status" value="1"/>
</dbReference>
<dbReference type="Pfam" id="PF00171">
    <property type="entry name" value="Aldedh"/>
    <property type="match status" value="1"/>
</dbReference>
<gene>
    <name evidence="4" type="ORF">C798_22685</name>
</gene>
<dbReference type="InterPro" id="IPR050740">
    <property type="entry name" value="Aldehyde_DH_Superfamily"/>
</dbReference>
<dbReference type="FunFam" id="3.40.309.10:FF:000009">
    <property type="entry name" value="Aldehyde dehydrogenase A"/>
    <property type="match status" value="1"/>
</dbReference>
<accession>A0A6M3ZWK0</accession>
<proteinExistence type="inferred from homology"/>
<reference evidence="4 5" key="1">
    <citation type="journal article" date="2012" name="J. Bacteriol.">
        <title>Genome sequence of the pathogenic Herbaspirillum seropedicae strain Os34, isolated from rice roots.</title>
        <authorList>
            <person name="Ye W."/>
            <person name="Ye S."/>
            <person name="Liu J."/>
            <person name="Chang S."/>
            <person name="Chen M."/>
            <person name="Zhu B."/>
            <person name="Guo L."/>
            <person name="An Q."/>
        </authorList>
    </citation>
    <scope>NUCLEOTIDE SEQUENCE [LARGE SCALE GENOMIC DNA]</scope>
    <source>
        <strain evidence="4 5">Os34</strain>
    </source>
</reference>
<dbReference type="PANTHER" id="PTHR43353">
    <property type="entry name" value="SUCCINATE-SEMIALDEHYDE DEHYDROGENASE, MITOCHONDRIAL"/>
    <property type="match status" value="1"/>
</dbReference>
<dbReference type="Gene3D" id="3.40.309.10">
    <property type="entry name" value="Aldehyde Dehydrogenase, Chain A, domain 2"/>
    <property type="match status" value="1"/>
</dbReference>
<evidence type="ECO:0000256" key="2">
    <source>
        <dbReference type="ARBA" id="ARBA00023002"/>
    </source>
</evidence>
<evidence type="ECO:0000313" key="5">
    <source>
        <dbReference type="Proteomes" id="UP000501648"/>
    </source>
</evidence>
<dbReference type="InterPro" id="IPR016163">
    <property type="entry name" value="Ald_DH_C"/>
</dbReference>
<dbReference type="FunFam" id="3.40.605.10:FF:000033">
    <property type="entry name" value="NAD-dependent succinate-semialdehyde dehydrogenase"/>
    <property type="match status" value="1"/>
</dbReference>
<evidence type="ECO:0000313" key="4">
    <source>
        <dbReference type="EMBL" id="QJQ02926.1"/>
    </source>
</evidence>
<protein>
    <submittedName>
        <fullName evidence="4">NAD-dependent succinate-semialdehyde dehydrogenase</fullName>
    </submittedName>
</protein>
<dbReference type="InterPro" id="IPR016161">
    <property type="entry name" value="Ald_DH/histidinol_DH"/>
</dbReference>
<dbReference type="GO" id="GO:0016620">
    <property type="term" value="F:oxidoreductase activity, acting on the aldehyde or oxo group of donors, NAD or NADP as acceptor"/>
    <property type="evidence" value="ECO:0007669"/>
    <property type="project" value="InterPro"/>
</dbReference>
<dbReference type="Gene3D" id="3.40.605.10">
    <property type="entry name" value="Aldehyde Dehydrogenase, Chain A, domain 1"/>
    <property type="match status" value="1"/>
</dbReference>
<dbReference type="AlphaFoldDB" id="A0A6M3ZWK0"/>
<evidence type="ECO:0000256" key="1">
    <source>
        <dbReference type="ARBA" id="ARBA00009986"/>
    </source>
</evidence>
<dbReference type="PANTHER" id="PTHR43353:SF5">
    <property type="entry name" value="SUCCINATE-SEMIALDEHYDE DEHYDROGENASE, MITOCHONDRIAL"/>
    <property type="match status" value="1"/>
</dbReference>
<dbReference type="EMBL" id="CP008956">
    <property type="protein sequence ID" value="QJQ02926.1"/>
    <property type="molecule type" value="Genomic_DNA"/>
</dbReference>
<dbReference type="InterPro" id="IPR015590">
    <property type="entry name" value="Aldehyde_DH_dom"/>
</dbReference>